<name>T1AR38_9ZZZZ</name>
<accession>T1AR38</accession>
<gene>
    <name evidence="1" type="ORF">B2A_09576</name>
</gene>
<protein>
    <submittedName>
        <fullName evidence="1">Protein containing DUF75</fullName>
    </submittedName>
</protein>
<sequence length="149" mass="16362">MLKSGGFRAVSNRFYHKNIKGKDILVLLGDTQSPSSEGQYEINELIVKFFKKLGGTRIYTIGGYNASNKYTESPRVFAVSNDKTMRKELEKNGVIFGKITGTIWGSAGLIPVFAQKYGIPSACLMGETGFLEIDASAARAVLRVMENII</sequence>
<reference evidence="1" key="2">
    <citation type="journal article" date="2014" name="ISME J.">
        <title>Microbial stratification in low pH oxic and suboxic macroscopic growths along an acid mine drainage.</title>
        <authorList>
            <person name="Mendez-Garcia C."/>
            <person name="Mesa V."/>
            <person name="Sprenger R.R."/>
            <person name="Richter M."/>
            <person name="Diez M.S."/>
            <person name="Solano J."/>
            <person name="Bargiela R."/>
            <person name="Golyshina O.V."/>
            <person name="Manteca A."/>
            <person name="Ramos J.L."/>
            <person name="Gallego J.R."/>
            <person name="Llorente I."/>
            <person name="Martins Dos Santos V.A."/>
            <person name="Jensen O.N."/>
            <person name="Pelaez A.I."/>
            <person name="Sanchez J."/>
            <person name="Ferrer M."/>
        </authorList>
    </citation>
    <scope>NUCLEOTIDE SEQUENCE</scope>
</reference>
<comment type="caution">
    <text evidence="1">The sequence shown here is derived from an EMBL/GenBank/DDBJ whole genome shotgun (WGS) entry which is preliminary data.</text>
</comment>
<dbReference type="SUPFAM" id="SSF159659">
    <property type="entry name" value="Cgl1923-like"/>
    <property type="match status" value="1"/>
</dbReference>
<feature type="non-terminal residue" evidence="1">
    <location>
        <position position="149"/>
    </location>
</feature>
<proteinExistence type="predicted"/>
<organism evidence="1">
    <name type="scientific">mine drainage metagenome</name>
    <dbReference type="NCBI Taxonomy" id="410659"/>
    <lineage>
        <taxon>unclassified sequences</taxon>
        <taxon>metagenomes</taxon>
        <taxon>ecological metagenomes</taxon>
    </lineage>
</organism>
<dbReference type="AlphaFoldDB" id="T1AR38"/>
<dbReference type="PANTHER" id="PTHR35610:SF7">
    <property type="entry name" value="3-ISOPROPYLMALATE DEHYDRATASE"/>
    <property type="match status" value="1"/>
</dbReference>
<reference evidence="1" key="1">
    <citation type="submission" date="2013-08" db="EMBL/GenBank/DDBJ databases">
        <authorList>
            <person name="Mendez C."/>
            <person name="Richter M."/>
            <person name="Ferrer M."/>
            <person name="Sanchez J."/>
        </authorList>
    </citation>
    <scope>NUCLEOTIDE SEQUENCE</scope>
</reference>
<dbReference type="Gene3D" id="3.40.50.10900">
    <property type="entry name" value="PAC-like subunit"/>
    <property type="match status" value="1"/>
</dbReference>
<dbReference type="Pfam" id="PF09754">
    <property type="entry name" value="PAC2"/>
    <property type="match status" value="1"/>
</dbReference>
<dbReference type="InterPro" id="IPR038389">
    <property type="entry name" value="PSMG2_sf"/>
</dbReference>
<dbReference type="InterPro" id="IPR019151">
    <property type="entry name" value="Proteasome_assmbl_chaperone_2"/>
</dbReference>
<dbReference type="PANTHER" id="PTHR35610">
    <property type="entry name" value="3-ISOPROPYLMALATE DEHYDRATASE-RELATED"/>
    <property type="match status" value="1"/>
</dbReference>
<evidence type="ECO:0000313" key="1">
    <source>
        <dbReference type="EMBL" id="EQD44505.1"/>
    </source>
</evidence>
<dbReference type="EMBL" id="AUZZ01006915">
    <property type="protein sequence ID" value="EQD44505.1"/>
    <property type="molecule type" value="Genomic_DNA"/>
</dbReference>